<dbReference type="CDD" id="cd12335">
    <property type="entry name" value="RRM2_SF3B4"/>
    <property type="match status" value="1"/>
</dbReference>
<dbReference type="PANTHER" id="PTHR48030:SF3">
    <property type="entry name" value="SPLICING FACTOR 3B SUBUNIT 4"/>
    <property type="match status" value="1"/>
</dbReference>
<keyword evidence="3" id="KW-0677">Repeat</keyword>
<keyword evidence="10" id="KW-1185">Reference proteome</keyword>
<dbReference type="OrthoDB" id="10259687at2759"/>
<dbReference type="PANTHER" id="PTHR48030">
    <property type="entry name" value="SPLICING FACTOR 3B SUBUNIT 4"/>
    <property type="match status" value="1"/>
</dbReference>
<evidence type="ECO:0000259" key="8">
    <source>
        <dbReference type="PROSITE" id="PS50102"/>
    </source>
</evidence>
<dbReference type="SUPFAM" id="SSF54928">
    <property type="entry name" value="RNA-binding domain, RBD"/>
    <property type="match status" value="2"/>
</dbReference>
<feature type="compositionally biased region" description="Low complexity" evidence="7">
    <location>
        <begin position="441"/>
        <end position="453"/>
    </location>
</feature>
<dbReference type="InterPro" id="IPR035979">
    <property type="entry name" value="RBD_domain_sf"/>
</dbReference>
<dbReference type="InterPro" id="IPR012677">
    <property type="entry name" value="Nucleotide-bd_a/b_plait_sf"/>
</dbReference>
<dbReference type="SMART" id="SM00360">
    <property type="entry name" value="RRM"/>
    <property type="match status" value="2"/>
</dbReference>
<dbReference type="AlphaFoldDB" id="A0A9Q1KXP5"/>
<dbReference type="GO" id="GO:0005730">
    <property type="term" value="C:nucleolus"/>
    <property type="evidence" value="ECO:0007669"/>
    <property type="project" value="TreeGrafter"/>
</dbReference>
<evidence type="ECO:0000256" key="1">
    <source>
        <dbReference type="ARBA" id="ARBA00004123"/>
    </source>
</evidence>
<feature type="region of interest" description="Disordered" evidence="7">
    <location>
        <begin position="289"/>
        <end position="465"/>
    </location>
</feature>
<feature type="compositionally biased region" description="Pro residues" evidence="7">
    <location>
        <begin position="454"/>
        <end position="465"/>
    </location>
</feature>
<organism evidence="9 10">
    <name type="scientific">Carnegiea gigantea</name>
    <dbReference type="NCBI Taxonomy" id="171969"/>
    <lineage>
        <taxon>Eukaryota</taxon>
        <taxon>Viridiplantae</taxon>
        <taxon>Streptophyta</taxon>
        <taxon>Embryophyta</taxon>
        <taxon>Tracheophyta</taxon>
        <taxon>Spermatophyta</taxon>
        <taxon>Magnoliopsida</taxon>
        <taxon>eudicotyledons</taxon>
        <taxon>Gunneridae</taxon>
        <taxon>Pentapetalae</taxon>
        <taxon>Caryophyllales</taxon>
        <taxon>Cactineae</taxon>
        <taxon>Cactaceae</taxon>
        <taxon>Cactoideae</taxon>
        <taxon>Echinocereeae</taxon>
        <taxon>Carnegiea</taxon>
    </lineage>
</organism>
<dbReference type="Pfam" id="PF00076">
    <property type="entry name" value="RRM_1"/>
    <property type="match status" value="3"/>
</dbReference>
<evidence type="ECO:0000256" key="2">
    <source>
        <dbReference type="ARBA" id="ARBA00008363"/>
    </source>
</evidence>
<feature type="compositionally biased region" description="Pro residues" evidence="7">
    <location>
        <begin position="387"/>
        <end position="400"/>
    </location>
</feature>
<name>A0A9Q1KXP5_9CARY</name>
<accession>A0A9Q1KXP5</accession>
<evidence type="ECO:0000313" key="10">
    <source>
        <dbReference type="Proteomes" id="UP001153076"/>
    </source>
</evidence>
<dbReference type="FunFam" id="3.30.70.330:FF:000121">
    <property type="entry name" value="Splicing factor 3b subunit 4"/>
    <property type="match status" value="1"/>
</dbReference>
<evidence type="ECO:0000256" key="4">
    <source>
        <dbReference type="ARBA" id="ARBA00022884"/>
    </source>
</evidence>
<feature type="compositionally biased region" description="Pro residues" evidence="7">
    <location>
        <begin position="349"/>
        <end position="370"/>
    </location>
</feature>
<dbReference type="GO" id="GO:0048026">
    <property type="term" value="P:positive regulation of mRNA splicing, via spliceosome"/>
    <property type="evidence" value="ECO:0007669"/>
    <property type="project" value="TreeGrafter"/>
</dbReference>
<dbReference type="GO" id="GO:0071011">
    <property type="term" value="C:precatalytic spliceosome"/>
    <property type="evidence" value="ECO:0007669"/>
    <property type="project" value="TreeGrafter"/>
</dbReference>
<dbReference type="InterPro" id="IPR000504">
    <property type="entry name" value="RRM_dom"/>
</dbReference>
<keyword evidence="4 6" id="KW-0694">RNA-binding</keyword>
<evidence type="ECO:0000256" key="7">
    <source>
        <dbReference type="SAM" id="MobiDB-lite"/>
    </source>
</evidence>
<comment type="subcellular location">
    <subcellularLocation>
        <location evidence="1">Nucleus</location>
    </subcellularLocation>
</comment>
<keyword evidence="5" id="KW-0539">Nucleus</keyword>
<sequence>MTTRITPGVGANLLGQHSAERNQDATVYVGNLDPQVTEELLWELFVQAGPVVNVYVPKDRVTNLHQGYGFVEFRSEEDADYAIKVLNMIKLYGKPIRVNKASQDKKSLDIGANLFIGNLDPDVDEKLLYDTFSAFGVIVTNPKNLTEEFPDAIIFLSISYMVAFHKARYGASSPSGIDSLPLTSTVKSSLLVRIPYMVAFHKARYGASSPSARRLGCSYQTSGNDSLPLTSTVKSSLLIMRDPETGNSRGFGFISYDSFEASDAAIEAMNGQYLCNRQITVSYAYKKDTKGERHGTPAERVLAASNPNAQKNRPHTLFASGPPTLPQGNGALPTPVAPRPLANGAAPPSTVPPFRPPPPPQVGTFPPPPIQMSGPPSWPGQPHQPQVAPPSMPPPPPPQFRPVLPNMMPTAPQGGLGLTRPPPPPMAMGGPPVWRPPPLPQQMAGGPPMQQPYGMPPPLPPHSGI</sequence>
<dbReference type="InterPro" id="IPR034159">
    <property type="entry name" value="SF3B4_RRM2"/>
</dbReference>
<comment type="caution">
    <text evidence="9">The sequence shown here is derived from an EMBL/GenBank/DDBJ whole genome shotgun (WGS) entry which is preliminary data.</text>
</comment>
<comment type="similarity">
    <text evidence="2">Belongs to the SF3B4 family.</text>
</comment>
<evidence type="ECO:0000256" key="5">
    <source>
        <dbReference type="ARBA" id="ARBA00023242"/>
    </source>
</evidence>
<evidence type="ECO:0000313" key="9">
    <source>
        <dbReference type="EMBL" id="KAJ8451805.1"/>
    </source>
</evidence>
<dbReference type="InterPro" id="IPR052084">
    <property type="entry name" value="SF3B4_spliceosome_assoc"/>
</dbReference>
<feature type="domain" description="RRM" evidence="8">
    <location>
        <begin position="239"/>
        <end position="286"/>
    </location>
</feature>
<dbReference type="CDD" id="cd12334">
    <property type="entry name" value="RRM1_SF3B4"/>
    <property type="match status" value="1"/>
</dbReference>
<dbReference type="Gene3D" id="3.30.70.330">
    <property type="match status" value="3"/>
</dbReference>
<dbReference type="PROSITE" id="PS50102">
    <property type="entry name" value="RRM"/>
    <property type="match status" value="2"/>
</dbReference>
<dbReference type="InterPro" id="IPR034158">
    <property type="entry name" value="SF3B4_RRM1"/>
</dbReference>
<evidence type="ECO:0000256" key="6">
    <source>
        <dbReference type="PROSITE-ProRule" id="PRU00176"/>
    </source>
</evidence>
<proteinExistence type="inferred from homology"/>
<gene>
    <name evidence="9" type="ORF">Cgig2_007288</name>
</gene>
<dbReference type="EMBL" id="JAKOGI010000007">
    <property type="protein sequence ID" value="KAJ8451805.1"/>
    <property type="molecule type" value="Genomic_DNA"/>
</dbReference>
<dbReference type="GO" id="GO:0003723">
    <property type="term" value="F:RNA binding"/>
    <property type="evidence" value="ECO:0007669"/>
    <property type="project" value="UniProtKB-UniRule"/>
</dbReference>
<feature type="domain" description="RRM" evidence="8">
    <location>
        <begin position="25"/>
        <end position="103"/>
    </location>
</feature>
<protein>
    <recommendedName>
        <fullName evidence="8">RRM domain-containing protein</fullName>
    </recommendedName>
</protein>
<reference evidence="9" key="1">
    <citation type="submission" date="2022-04" db="EMBL/GenBank/DDBJ databases">
        <title>Carnegiea gigantea Genome sequencing and assembly v2.</title>
        <authorList>
            <person name="Copetti D."/>
            <person name="Sanderson M.J."/>
            <person name="Burquez A."/>
            <person name="Wojciechowski M.F."/>
        </authorList>
    </citation>
    <scope>NUCLEOTIDE SEQUENCE</scope>
    <source>
        <strain evidence="9">SGP5-SGP5p</strain>
        <tissue evidence="9">Aerial part</tissue>
    </source>
</reference>
<dbReference type="Proteomes" id="UP001153076">
    <property type="component" value="Unassembled WGS sequence"/>
</dbReference>
<evidence type="ECO:0000256" key="3">
    <source>
        <dbReference type="ARBA" id="ARBA00022737"/>
    </source>
</evidence>